<dbReference type="InterPro" id="IPR020593">
    <property type="entry name" value="G-glutamylP_reductase_CS"/>
</dbReference>
<evidence type="ECO:0000256" key="4">
    <source>
        <dbReference type="ARBA" id="ARBA00022857"/>
    </source>
</evidence>
<protein>
    <recommendedName>
        <fullName evidence="7">Gamma-glutamyl phosphate reductase</fullName>
        <shortName evidence="7">GPR</shortName>
        <ecNumber evidence="7">1.2.1.41</ecNumber>
    </recommendedName>
    <alternativeName>
        <fullName evidence="7">Glutamate-5-semialdehyde dehydrogenase</fullName>
    </alternativeName>
    <alternativeName>
        <fullName evidence="7">Glutamyl-gamma-semialdehyde dehydrogenase</fullName>
        <shortName evidence="7">GSA dehydrogenase</shortName>
    </alternativeName>
</protein>
<dbReference type="UniPathway" id="UPA00098">
    <property type="reaction ID" value="UER00360"/>
</dbReference>
<evidence type="ECO:0000256" key="1">
    <source>
        <dbReference type="ARBA" id="ARBA00004985"/>
    </source>
</evidence>
<dbReference type="GO" id="GO:0005737">
    <property type="term" value="C:cytoplasm"/>
    <property type="evidence" value="ECO:0007669"/>
    <property type="project" value="UniProtKB-SubCell"/>
</dbReference>
<evidence type="ECO:0000256" key="6">
    <source>
        <dbReference type="ARBA" id="ARBA00049024"/>
    </source>
</evidence>
<dbReference type="Pfam" id="PF00171">
    <property type="entry name" value="Aldedh"/>
    <property type="match status" value="1"/>
</dbReference>
<keyword evidence="2 7" id="KW-0028">Amino-acid biosynthesis</keyword>
<proteinExistence type="inferred from homology"/>
<keyword evidence="4 7" id="KW-0521">NADP</keyword>
<feature type="domain" description="Aldehyde dehydrogenase" evidence="8">
    <location>
        <begin position="20"/>
        <end position="288"/>
    </location>
</feature>
<keyword evidence="3 7" id="KW-0641">Proline biosynthesis</keyword>
<evidence type="ECO:0000313" key="9">
    <source>
        <dbReference type="EMBL" id="QIK52697.1"/>
    </source>
</evidence>
<organism evidence="9 10">
    <name type="scientific">Jeotgalibaca porci</name>
    <dbReference type="NCBI Taxonomy" id="1868793"/>
    <lineage>
        <taxon>Bacteria</taxon>
        <taxon>Bacillati</taxon>
        <taxon>Bacillota</taxon>
        <taxon>Bacilli</taxon>
        <taxon>Lactobacillales</taxon>
        <taxon>Carnobacteriaceae</taxon>
        <taxon>Jeotgalibaca</taxon>
    </lineage>
</organism>
<dbReference type="GO" id="GO:0004350">
    <property type="term" value="F:glutamate-5-semialdehyde dehydrogenase activity"/>
    <property type="evidence" value="ECO:0007669"/>
    <property type="project" value="UniProtKB-UniRule"/>
</dbReference>
<dbReference type="InterPro" id="IPR016162">
    <property type="entry name" value="Ald_DH_N"/>
</dbReference>
<sequence length="424" mass="46001">MNNMLETMGRQAKITANILRKTKTAQKNQALLAMEAALIKNQAAIIVANEKDIARAEERGLTPPMIERLTLTPDRIQAMADSIRQIAGLPDPVGYIEEMKTNEDGLRIGKQRVPLGVIGIIYESRPNVTADAAALCFKSGNTVILRGGKEALESNQAILVALREGLKAADLPIEIIQLITDPSRELATAFMQTNEYLDCLIPRGGAGLIQNVLKNATVPVIETGVGNCHLYIDKDADLEMATRILVNAKCDRPSVCNAIENLIVHTEVADAFLPVFAEALQPYAVEIRGDEKTCAILPQAIPVTAEDYDTEFLDMTLAVKVASHYDTAVAHIQKHSTGHSEIIVTDNYQTALDFHADIDAAAVYVNASSRFTDGGCFGLGGEIGISTQKLHARGPMGLNELTSYKYIIFGEGQIRGLTGDTFKR</sequence>
<dbReference type="KEGG" id="jpo:G7058_06800"/>
<evidence type="ECO:0000256" key="7">
    <source>
        <dbReference type="HAMAP-Rule" id="MF_00412"/>
    </source>
</evidence>
<dbReference type="FunFam" id="3.40.309.10:FF:000006">
    <property type="entry name" value="Gamma-glutamyl phosphate reductase"/>
    <property type="match status" value="1"/>
</dbReference>
<comment type="subcellular location">
    <subcellularLocation>
        <location evidence="7">Cytoplasm</location>
    </subcellularLocation>
</comment>
<dbReference type="GeneID" id="94552986"/>
<keyword evidence="5 7" id="KW-0560">Oxidoreductase</keyword>
<comment type="pathway">
    <text evidence="1 7">Amino-acid biosynthesis; L-proline biosynthesis; L-glutamate 5-semialdehyde from L-glutamate: step 2/2.</text>
</comment>
<evidence type="ECO:0000259" key="8">
    <source>
        <dbReference type="Pfam" id="PF00171"/>
    </source>
</evidence>
<comment type="similarity">
    <text evidence="7">Belongs to the gamma-glutamyl phosphate reductase family.</text>
</comment>
<keyword evidence="7" id="KW-0963">Cytoplasm</keyword>
<evidence type="ECO:0000313" key="10">
    <source>
        <dbReference type="Proteomes" id="UP000501830"/>
    </source>
</evidence>
<gene>
    <name evidence="7" type="primary">proA</name>
    <name evidence="9" type="ORF">G7058_06800</name>
</gene>
<comment type="catalytic activity">
    <reaction evidence="6 7">
        <text>L-glutamate 5-semialdehyde + phosphate + NADP(+) = L-glutamyl 5-phosphate + NADPH + H(+)</text>
        <dbReference type="Rhea" id="RHEA:19541"/>
        <dbReference type="ChEBI" id="CHEBI:15378"/>
        <dbReference type="ChEBI" id="CHEBI:43474"/>
        <dbReference type="ChEBI" id="CHEBI:57783"/>
        <dbReference type="ChEBI" id="CHEBI:58066"/>
        <dbReference type="ChEBI" id="CHEBI:58274"/>
        <dbReference type="ChEBI" id="CHEBI:58349"/>
        <dbReference type="EC" id="1.2.1.41"/>
    </reaction>
</comment>
<evidence type="ECO:0000256" key="2">
    <source>
        <dbReference type="ARBA" id="ARBA00022605"/>
    </source>
</evidence>
<dbReference type="HAMAP" id="MF_00412">
    <property type="entry name" value="ProA"/>
    <property type="match status" value="1"/>
</dbReference>
<dbReference type="GO" id="GO:0050661">
    <property type="term" value="F:NADP binding"/>
    <property type="evidence" value="ECO:0007669"/>
    <property type="project" value="InterPro"/>
</dbReference>
<dbReference type="SUPFAM" id="SSF53720">
    <property type="entry name" value="ALDH-like"/>
    <property type="match status" value="1"/>
</dbReference>
<evidence type="ECO:0000256" key="5">
    <source>
        <dbReference type="ARBA" id="ARBA00023002"/>
    </source>
</evidence>
<name>A0A6G7WKF2_9LACT</name>
<comment type="function">
    <text evidence="7">Catalyzes the NADPH-dependent reduction of L-glutamate 5-phosphate into L-glutamate 5-semialdehyde and phosphate. The product spontaneously undergoes cyclization to form 1-pyrroline-5-carboxylate.</text>
</comment>
<dbReference type="InterPro" id="IPR012134">
    <property type="entry name" value="Glu-5-SA_DH"/>
</dbReference>
<dbReference type="NCBIfam" id="TIGR00407">
    <property type="entry name" value="proA"/>
    <property type="match status" value="1"/>
</dbReference>
<dbReference type="PANTHER" id="PTHR11063:SF8">
    <property type="entry name" value="DELTA-1-PYRROLINE-5-CARBOXYLATE SYNTHASE"/>
    <property type="match status" value="1"/>
</dbReference>
<dbReference type="PANTHER" id="PTHR11063">
    <property type="entry name" value="GLUTAMATE SEMIALDEHYDE DEHYDROGENASE"/>
    <property type="match status" value="1"/>
</dbReference>
<dbReference type="InterPro" id="IPR015590">
    <property type="entry name" value="Aldehyde_DH_dom"/>
</dbReference>
<dbReference type="NCBIfam" id="NF001221">
    <property type="entry name" value="PRK00197.1"/>
    <property type="match status" value="1"/>
</dbReference>
<accession>A0A6G7WKF2</accession>
<dbReference type="EC" id="1.2.1.41" evidence="7"/>
<keyword evidence="10" id="KW-1185">Reference proteome</keyword>
<dbReference type="Gene3D" id="3.40.309.10">
    <property type="entry name" value="Aldehyde Dehydrogenase, Chain A, domain 2"/>
    <property type="match status" value="1"/>
</dbReference>
<dbReference type="InterPro" id="IPR016161">
    <property type="entry name" value="Ald_DH/histidinol_DH"/>
</dbReference>
<dbReference type="RefSeq" id="WP_166063731.1">
    <property type="nucleotide sequence ID" value="NZ_CP049889.1"/>
</dbReference>
<dbReference type="InterPro" id="IPR016163">
    <property type="entry name" value="Ald_DH_C"/>
</dbReference>
<dbReference type="InterPro" id="IPR000965">
    <property type="entry name" value="GPR_dom"/>
</dbReference>
<dbReference type="CDD" id="cd07079">
    <property type="entry name" value="ALDH_F18-19_ProA-GPR"/>
    <property type="match status" value="1"/>
</dbReference>
<dbReference type="AlphaFoldDB" id="A0A6G7WKF2"/>
<dbReference type="Proteomes" id="UP000501830">
    <property type="component" value="Chromosome"/>
</dbReference>
<dbReference type="Gene3D" id="3.40.605.10">
    <property type="entry name" value="Aldehyde Dehydrogenase, Chain A, domain 1"/>
    <property type="match status" value="1"/>
</dbReference>
<evidence type="ECO:0000256" key="3">
    <source>
        <dbReference type="ARBA" id="ARBA00022650"/>
    </source>
</evidence>
<dbReference type="EMBL" id="CP049889">
    <property type="protein sequence ID" value="QIK52697.1"/>
    <property type="molecule type" value="Genomic_DNA"/>
</dbReference>
<dbReference type="PROSITE" id="PS01223">
    <property type="entry name" value="PROA"/>
    <property type="match status" value="1"/>
</dbReference>
<dbReference type="GO" id="GO:0055129">
    <property type="term" value="P:L-proline biosynthetic process"/>
    <property type="evidence" value="ECO:0007669"/>
    <property type="project" value="UniProtKB-UniRule"/>
</dbReference>
<dbReference type="PIRSF" id="PIRSF000151">
    <property type="entry name" value="GPR"/>
    <property type="match status" value="1"/>
</dbReference>
<reference evidence="9 10" key="1">
    <citation type="journal article" date="2017" name="Int. J. Syst. Evol. Microbiol.">
        <title>Jeotgalibaca porci sp. nov. and Jeotgalibaca arthritidis sp. nov., isolated from pigs, and emended description of the genus Jeotgalibaca.</title>
        <authorList>
            <person name="Zamora L."/>
            <person name="Perez-Sancho M."/>
            <person name="Dominguez L."/>
            <person name="Fernandez-Garayzabal J.F."/>
            <person name="Vela A.I."/>
        </authorList>
    </citation>
    <scope>NUCLEOTIDE SEQUENCE [LARGE SCALE GENOMIC DNA]</scope>
    <source>
        <strain evidence="9 10">CCUG 69148</strain>
    </source>
</reference>